<dbReference type="Gene3D" id="3.90.550.10">
    <property type="entry name" value="Spore Coat Polysaccharide Biosynthesis Protein SpsA, Chain A"/>
    <property type="match status" value="1"/>
</dbReference>
<dbReference type="InterPro" id="IPR001173">
    <property type="entry name" value="Glyco_trans_2-like"/>
</dbReference>
<dbReference type="Pfam" id="PF00535">
    <property type="entry name" value="Glycos_transf_2"/>
    <property type="match status" value="1"/>
</dbReference>
<proteinExistence type="predicted"/>
<dbReference type="SUPFAM" id="SSF53448">
    <property type="entry name" value="Nucleotide-diphospho-sugar transferases"/>
    <property type="match status" value="1"/>
</dbReference>
<feature type="domain" description="Glycosyltransferase 2-like" evidence="1">
    <location>
        <begin position="6"/>
        <end position="130"/>
    </location>
</feature>
<dbReference type="PANTHER" id="PTHR22916">
    <property type="entry name" value="GLYCOSYLTRANSFERASE"/>
    <property type="match status" value="1"/>
</dbReference>
<sequence>MKELISIVMPTYNSIKYLEYSINSVLAQTYSNWELLITDDCSTDHTFDFISKYSSIDPRIKVFRNIKNLGAGSARNNSIKHAKGRFIAFLDSDDLWHPNKLEKQISFMLKKRCSLSYSYYQKIDENGNLNGIITAPSFTNSKKLLFTNVIGCLTAMYDTQKIGKLYMPLIKRRQDMALWLKIMDISGNAYAIPEILAYYRVSKKSLSGNKYKAAISQWYLYRKTLKLSFIKSSIYFVSYAFFGLIKKIK</sequence>
<dbReference type="EMBL" id="CBSW010000268">
    <property type="protein sequence ID" value="CDG98911.1"/>
    <property type="molecule type" value="Genomic_DNA"/>
</dbReference>
<comment type="caution">
    <text evidence="2">The sequence shown here is derived from an EMBL/GenBank/DDBJ whole genome shotgun (WGS) entry which is preliminary data.</text>
</comment>
<evidence type="ECO:0000313" key="2">
    <source>
        <dbReference type="EMBL" id="CDG98911.1"/>
    </source>
</evidence>
<dbReference type="Proteomes" id="UP000028511">
    <property type="component" value="Unassembled WGS sequence"/>
</dbReference>
<organism evidence="2 3">
    <name type="scientific">Xenorhabdus bovienii str. puntauvense</name>
    <dbReference type="NCBI Taxonomy" id="1398201"/>
    <lineage>
        <taxon>Bacteria</taxon>
        <taxon>Pseudomonadati</taxon>
        <taxon>Pseudomonadota</taxon>
        <taxon>Gammaproteobacteria</taxon>
        <taxon>Enterobacterales</taxon>
        <taxon>Morganellaceae</taxon>
        <taxon>Xenorhabdus</taxon>
    </lineage>
</organism>
<reference evidence="2" key="1">
    <citation type="submission" date="2013-07" db="EMBL/GenBank/DDBJ databases">
        <title>Sub-species coevolution in mutualistic symbiosis.</title>
        <authorList>
            <person name="Murfin K."/>
            <person name="Klassen J."/>
            <person name="Lee M."/>
            <person name="Forst S."/>
            <person name="Stock P."/>
            <person name="Goodrich-Blair H."/>
        </authorList>
    </citation>
    <scope>NUCLEOTIDE SEQUENCE [LARGE SCALE GENOMIC DNA]</scope>
    <source>
        <strain evidence="2">Puntauvense</strain>
    </source>
</reference>
<evidence type="ECO:0000259" key="1">
    <source>
        <dbReference type="Pfam" id="PF00535"/>
    </source>
</evidence>
<gene>
    <name evidence="2" type="ORF">XBP1_620060</name>
</gene>
<dbReference type="RefSeq" id="WP_038213623.1">
    <property type="nucleotide sequence ID" value="NZ_CAWLWN010000060.1"/>
</dbReference>
<protein>
    <submittedName>
        <fullName evidence="2">Putative teichuronic acid biosynthesis glycosyl transferase tuaG</fullName>
    </submittedName>
</protein>
<name>A0A077N9U9_XENBV</name>
<keyword evidence="2" id="KW-0808">Transferase</keyword>
<dbReference type="PANTHER" id="PTHR22916:SF3">
    <property type="entry name" value="UDP-GLCNAC:BETAGAL BETA-1,3-N-ACETYLGLUCOSAMINYLTRANSFERASE-LIKE PROTEIN 1"/>
    <property type="match status" value="1"/>
</dbReference>
<dbReference type="InterPro" id="IPR029044">
    <property type="entry name" value="Nucleotide-diphossugar_trans"/>
</dbReference>
<evidence type="ECO:0000313" key="3">
    <source>
        <dbReference type="Proteomes" id="UP000028511"/>
    </source>
</evidence>
<dbReference type="HOGENOM" id="CLU_025996_0_3_6"/>
<dbReference type="GO" id="GO:0016758">
    <property type="term" value="F:hexosyltransferase activity"/>
    <property type="evidence" value="ECO:0007669"/>
    <property type="project" value="UniProtKB-ARBA"/>
</dbReference>
<accession>A0A077N9U9</accession>
<dbReference type="AlphaFoldDB" id="A0A077N9U9"/>